<dbReference type="Proteomes" id="UP001223501">
    <property type="component" value="Chromosome"/>
</dbReference>
<dbReference type="RefSeq" id="WP_284584099.1">
    <property type="nucleotide sequence ID" value="NZ_CP106831.1"/>
</dbReference>
<protein>
    <submittedName>
        <fullName evidence="1">DUF1643 domain-containing protein</fullName>
    </submittedName>
</protein>
<dbReference type="Pfam" id="PF07799">
    <property type="entry name" value="DUF1643"/>
    <property type="match status" value="1"/>
</dbReference>
<sequence>MYENYYITGYFYDINYRKILEIKLKNSLKSKPDLIVIMMNPGGSRQKNHMIENSFVETIPDKTQNQIIEVMCRTGKDFARILNLSDYRCSKSSEFLKKLKKLEETHSIFCDKRIDDIKENLIDGVPIILAWGVDYRLRFLAEKAYKRILEIVPNSIIVNDKHHRYEYAFRHPLPRTNKLKYEWVNNISNALGQLAQVKKSKSTSK</sequence>
<keyword evidence="2" id="KW-1185">Reference proteome</keyword>
<accession>A0ABY8V9K7</accession>
<gene>
    <name evidence="1" type="ORF">OBA43_05435</name>
</gene>
<proteinExistence type="predicted"/>
<evidence type="ECO:0000313" key="1">
    <source>
        <dbReference type="EMBL" id="WIH98371.1"/>
    </source>
</evidence>
<dbReference type="EMBL" id="CP106831">
    <property type="protein sequence ID" value="WIH98371.1"/>
    <property type="molecule type" value="Genomic_DNA"/>
</dbReference>
<organism evidence="1 2">
    <name type="scientific">Empedobacter falsenii</name>
    <dbReference type="NCBI Taxonomy" id="343874"/>
    <lineage>
        <taxon>Bacteria</taxon>
        <taxon>Pseudomonadati</taxon>
        <taxon>Bacteroidota</taxon>
        <taxon>Flavobacteriia</taxon>
        <taxon>Flavobacteriales</taxon>
        <taxon>Weeksellaceae</taxon>
        <taxon>Empedobacter</taxon>
    </lineage>
</organism>
<evidence type="ECO:0000313" key="2">
    <source>
        <dbReference type="Proteomes" id="UP001223501"/>
    </source>
</evidence>
<dbReference type="InterPro" id="IPR012441">
    <property type="entry name" value="DUF1643"/>
</dbReference>
<reference evidence="1 2" key="1">
    <citation type="submission" date="2022-09" db="EMBL/GenBank/DDBJ databases">
        <title>Whole genome sequencing analysis of tet(X)-positive Empedobacter falsenii YWS9-3.</title>
        <authorList>
            <person name="Chen C."/>
            <person name="Lv Y.-L."/>
        </authorList>
    </citation>
    <scope>NUCLEOTIDE SEQUENCE [LARGE SCALE GENOMIC DNA]</scope>
    <source>
        <strain evidence="1 2">YWS9-3_T</strain>
    </source>
</reference>
<name>A0ABY8V9K7_9FLAO</name>